<evidence type="ECO:0000313" key="2">
    <source>
        <dbReference type="EMBL" id="OGK49992.1"/>
    </source>
</evidence>
<feature type="transmembrane region" description="Helical" evidence="1">
    <location>
        <begin position="20"/>
        <end position="43"/>
    </location>
</feature>
<dbReference type="EMBL" id="MGAQ01000022">
    <property type="protein sequence ID" value="OGK49992.1"/>
    <property type="molecule type" value="Genomic_DNA"/>
</dbReference>
<accession>A0A1F7J325</accession>
<name>A0A1F7J325_9BACT</name>
<reference evidence="2 3" key="1">
    <citation type="journal article" date="2016" name="Nat. Commun.">
        <title>Thousands of microbial genomes shed light on interconnected biogeochemical processes in an aquifer system.</title>
        <authorList>
            <person name="Anantharaman K."/>
            <person name="Brown C.T."/>
            <person name="Hug L.A."/>
            <person name="Sharon I."/>
            <person name="Castelle C.J."/>
            <person name="Probst A.J."/>
            <person name="Thomas B.C."/>
            <person name="Singh A."/>
            <person name="Wilkins M.J."/>
            <person name="Karaoz U."/>
            <person name="Brodie E.L."/>
            <person name="Williams K.H."/>
            <person name="Hubbard S.S."/>
            <person name="Banfield J.F."/>
        </authorList>
    </citation>
    <scope>NUCLEOTIDE SEQUENCE [LARGE SCALE GENOMIC DNA]</scope>
</reference>
<keyword evidence="1" id="KW-0472">Membrane</keyword>
<evidence type="ECO:0000256" key="1">
    <source>
        <dbReference type="SAM" id="Phobius"/>
    </source>
</evidence>
<organism evidence="2 3">
    <name type="scientific">Candidatus Roizmanbacteria bacterium RIFCSPLOWO2_01_FULL_40_42</name>
    <dbReference type="NCBI Taxonomy" id="1802066"/>
    <lineage>
        <taxon>Bacteria</taxon>
        <taxon>Candidatus Roizmaniibacteriota</taxon>
    </lineage>
</organism>
<proteinExistence type="predicted"/>
<dbReference type="Proteomes" id="UP000178558">
    <property type="component" value="Unassembled WGS sequence"/>
</dbReference>
<gene>
    <name evidence="2" type="ORF">A3B50_03100</name>
</gene>
<keyword evidence="1" id="KW-1133">Transmembrane helix</keyword>
<keyword evidence="1" id="KW-0812">Transmembrane</keyword>
<protein>
    <submittedName>
        <fullName evidence="2">Uncharacterized protein</fullName>
    </submittedName>
</protein>
<comment type="caution">
    <text evidence="2">The sequence shown here is derived from an EMBL/GenBank/DDBJ whole genome shotgun (WGS) entry which is preliminary data.</text>
</comment>
<sequence length="172" mass="17447">MANKAVESTSKGKGCGPATFLIFILIVAGIILGINEGIGVYGVNCGDTPIIKCLDEIFSEDEADEKGTVTATGPYSYDDYSITMTMKIPLGGGGVTGTVAGSCGGKLTGSYNGQDKGGISGRFAGSCRVFGVNVPSSATWGGVVNKDSKTVPISFDGSGGGFSHQDSMSLSY</sequence>
<evidence type="ECO:0000313" key="3">
    <source>
        <dbReference type="Proteomes" id="UP000178558"/>
    </source>
</evidence>
<dbReference type="AlphaFoldDB" id="A0A1F7J325"/>